<sequence>MLVQKIPTLLKTAIISAGMISLFLSFHNKPSQAVLCIVLAGVLTGFDSYFVNKLGLANEFGKVFRSLAALISFGAAPSLIVYLVILHKMPVSGLLLNVSRIKIPKITKPNLINKKSY</sequence>
<protein>
    <submittedName>
        <fullName evidence="2">Phosphatidylserine synthase</fullName>
    </submittedName>
</protein>
<feature type="transmembrane region" description="Helical" evidence="1">
    <location>
        <begin position="33"/>
        <end position="51"/>
    </location>
</feature>
<dbReference type="EMBL" id="JAGGLB010000016">
    <property type="protein sequence ID" value="MBP1993008.1"/>
    <property type="molecule type" value="Genomic_DNA"/>
</dbReference>
<name>A0ABS4IZI9_9BACL</name>
<feature type="transmembrane region" description="Helical" evidence="1">
    <location>
        <begin position="6"/>
        <end position="26"/>
    </location>
</feature>
<keyword evidence="1" id="KW-1133">Transmembrane helix</keyword>
<evidence type="ECO:0000256" key="1">
    <source>
        <dbReference type="SAM" id="Phobius"/>
    </source>
</evidence>
<proteinExistence type="predicted"/>
<feature type="transmembrane region" description="Helical" evidence="1">
    <location>
        <begin position="63"/>
        <end position="85"/>
    </location>
</feature>
<keyword evidence="3" id="KW-1185">Reference proteome</keyword>
<keyword evidence="1" id="KW-0812">Transmembrane</keyword>
<keyword evidence="1" id="KW-0472">Membrane</keyword>
<gene>
    <name evidence="2" type="ORF">J2Z66_004625</name>
</gene>
<dbReference type="Gene3D" id="1.20.120.1760">
    <property type="match status" value="1"/>
</dbReference>
<evidence type="ECO:0000313" key="2">
    <source>
        <dbReference type="EMBL" id="MBP1993008.1"/>
    </source>
</evidence>
<accession>A0ABS4IZI9</accession>
<dbReference type="RefSeq" id="WP_209974509.1">
    <property type="nucleotide sequence ID" value="NZ_JAGGLB010000016.1"/>
</dbReference>
<dbReference type="Proteomes" id="UP001519287">
    <property type="component" value="Unassembled WGS sequence"/>
</dbReference>
<organism evidence="2 3">
    <name type="scientific">Paenibacillus eucommiae</name>
    <dbReference type="NCBI Taxonomy" id="1355755"/>
    <lineage>
        <taxon>Bacteria</taxon>
        <taxon>Bacillati</taxon>
        <taxon>Bacillota</taxon>
        <taxon>Bacilli</taxon>
        <taxon>Bacillales</taxon>
        <taxon>Paenibacillaceae</taxon>
        <taxon>Paenibacillus</taxon>
    </lineage>
</organism>
<reference evidence="2 3" key="1">
    <citation type="submission" date="2021-03" db="EMBL/GenBank/DDBJ databases">
        <title>Genomic Encyclopedia of Type Strains, Phase IV (KMG-IV): sequencing the most valuable type-strain genomes for metagenomic binning, comparative biology and taxonomic classification.</title>
        <authorList>
            <person name="Goeker M."/>
        </authorList>
    </citation>
    <scope>NUCLEOTIDE SEQUENCE [LARGE SCALE GENOMIC DNA]</scope>
    <source>
        <strain evidence="2 3">DSM 26048</strain>
    </source>
</reference>
<evidence type="ECO:0000313" key="3">
    <source>
        <dbReference type="Proteomes" id="UP001519287"/>
    </source>
</evidence>
<comment type="caution">
    <text evidence="2">The sequence shown here is derived from an EMBL/GenBank/DDBJ whole genome shotgun (WGS) entry which is preliminary data.</text>
</comment>
<dbReference type="InterPro" id="IPR043130">
    <property type="entry name" value="CDP-OH_PTrfase_TM_dom"/>
</dbReference>